<dbReference type="EMBL" id="SHKW01000001">
    <property type="protein sequence ID" value="RZU43062.1"/>
    <property type="molecule type" value="Genomic_DNA"/>
</dbReference>
<dbReference type="AlphaFoldDB" id="A0A4Q7YYK1"/>
<keyword evidence="2" id="KW-1185">Reference proteome</keyword>
<dbReference type="Proteomes" id="UP000292958">
    <property type="component" value="Unassembled WGS sequence"/>
</dbReference>
<proteinExistence type="predicted"/>
<organism evidence="1 2">
    <name type="scientific">Edaphobacter modestus</name>
    <dbReference type="NCBI Taxonomy" id="388466"/>
    <lineage>
        <taxon>Bacteria</taxon>
        <taxon>Pseudomonadati</taxon>
        <taxon>Acidobacteriota</taxon>
        <taxon>Terriglobia</taxon>
        <taxon>Terriglobales</taxon>
        <taxon>Acidobacteriaceae</taxon>
        <taxon>Edaphobacter</taxon>
    </lineage>
</organism>
<name>A0A4Q7YYK1_9BACT</name>
<accession>A0A4Q7YYK1</accession>
<comment type="caution">
    <text evidence="1">The sequence shown here is derived from an EMBL/GenBank/DDBJ whole genome shotgun (WGS) entry which is preliminary data.</text>
</comment>
<protein>
    <submittedName>
        <fullName evidence="1">Uncharacterized protein</fullName>
    </submittedName>
</protein>
<reference evidence="1 2" key="1">
    <citation type="submission" date="2019-02" db="EMBL/GenBank/DDBJ databases">
        <title>Genomic Encyclopedia of Archaeal and Bacterial Type Strains, Phase II (KMG-II): from individual species to whole genera.</title>
        <authorList>
            <person name="Goeker M."/>
        </authorList>
    </citation>
    <scope>NUCLEOTIDE SEQUENCE [LARGE SCALE GENOMIC DNA]</scope>
    <source>
        <strain evidence="1 2">DSM 18101</strain>
    </source>
</reference>
<sequence>MSALLLSRHGETFIPTAIPNLLPEREYKGHLETVTFSCHGWLCHLHVFVHKREHSAKDFAKIVPA</sequence>
<gene>
    <name evidence="1" type="ORF">BDD14_4676</name>
</gene>
<evidence type="ECO:0000313" key="1">
    <source>
        <dbReference type="EMBL" id="RZU43062.1"/>
    </source>
</evidence>
<evidence type="ECO:0000313" key="2">
    <source>
        <dbReference type="Proteomes" id="UP000292958"/>
    </source>
</evidence>